<accession>A0ABR1E640</accession>
<organism evidence="1 2">
    <name type="scientific">Necator americanus</name>
    <name type="common">Human hookworm</name>
    <dbReference type="NCBI Taxonomy" id="51031"/>
    <lineage>
        <taxon>Eukaryota</taxon>
        <taxon>Metazoa</taxon>
        <taxon>Ecdysozoa</taxon>
        <taxon>Nematoda</taxon>
        <taxon>Chromadorea</taxon>
        <taxon>Rhabditida</taxon>
        <taxon>Rhabditina</taxon>
        <taxon>Rhabditomorpha</taxon>
        <taxon>Strongyloidea</taxon>
        <taxon>Ancylostomatidae</taxon>
        <taxon>Bunostominae</taxon>
        <taxon>Necator</taxon>
    </lineage>
</organism>
<dbReference type="EMBL" id="JAVFWL010000005">
    <property type="protein sequence ID" value="KAK6758098.1"/>
    <property type="molecule type" value="Genomic_DNA"/>
</dbReference>
<dbReference type="Proteomes" id="UP001303046">
    <property type="component" value="Unassembled WGS sequence"/>
</dbReference>
<evidence type="ECO:0000313" key="2">
    <source>
        <dbReference type="Proteomes" id="UP001303046"/>
    </source>
</evidence>
<protein>
    <submittedName>
        <fullName evidence="1">Uncharacterized protein</fullName>
    </submittedName>
</protein>
<proteinExistence type="predicted"/>
<reference evidence="1 2" key="1">
    <citation type="submission" date="2023-08" db="EMBL/GenBank/DDBJ databases">
        <title>A Necator americanus chromosomal reference genome.</title>
        <authorList>
            <person name="Ilik V."/>
            <person name="Petrzelkova K.J."/>
            <person name="Pardy F."/>
            <person name="Fuh T."/>
            <person name="Niatou-Singa F.S."/>
            <person name="Gouil Q."/>
            <person name="Baker L."/>
            <person name="Ritchie M.E."/>
            <person name="Jex A.R."/>
            <person name="Gazzola D."/>
            <person name="Li H."/>
            <person name="Toshio Fujiwara R."/>
            <person name="Zhan B."/>
            <person name="Aroian R.V."/>
            <person name="Pafco B."/>
            <person name="Schwarz E.M."/>
        </authorList>
    </citation>
    <scope>NUCLEOTIDE SEQUENCE [LARGE SCALE GENOMIC DNA]</scope>
    <source>
        <strain evidence="1 2">Aroian</strain>
        <tissue evidence="1">Whole animal</tissue>
    </source>
</reference>
<sequence length="97" mass="11124">MAGLIDEECRTNFRQSVSIHVGVRTRKKLCDADTFTNCIQDAAKEILLVQMPWKKFGFASAETRSTYNSVCVARSTGDLNQEKRLRRKLRTTTTRPR</sequence>
<keyword evidence="2" id="KW-1185">Reference proteome</keyword>
<name>A0ABR1E640_NECAM</name>
<evidence type="ECO:0000313" key="1">
    <source>
        <dbReference type="EMBL" id="KAK6758098.1"/>
    </source>
</evidence>
<gene>
    <name evidence="1" type="primary">Necator_chrV.g20529</name>
    <name evidence="1" type="ORF">RB195_015736</name>
</gene>
<comment type="caution">
    <text evidence="1">The sequence shown here is derived from an EMBL/GenBank/DDBJ whole genome shotgun (WGS) entry which is preliminary data.</text>
</comment>